<comment type="similarity">
    <text evidence="1">Belongs to the eukaryotic ribosomal protein eL18 family.</text>
</comment>
<dbReference type="RefSeq" id="XP_065329801.1">
    <property type="nucleotide sequence ID" value="XM_065473729.1"/>
</dbReference>
<name>A0AAX4JCH6_9MICR</name>
<evidence type="ECO:0000256" key="4">
    <source>
        <dbReference type="SAM" id="MobiDB-lite"/>
    </source>
</evidence>
<evidence type="ECO:0000313" key="7">
    <source>
        <dbReference type="Proteomes" id="UP001334084"/>
    </source>
</evidence>
<dbReference type="Pfam" id="PF17135">
    <property type="entry name" value="Ribosomal_L18"/>
    <property type="match status" value="1"/>
</dbReference>
<sequence>MAITFAKKIIPKSTVIKRKTVKSPNPLLQSLADFYIKVAKNCSNDDIKRIAKRLTMSNKDRPVVRVSEIVKSLNEDSDKVAVVVGKVLDDERLVTLPPMRIVALDWSKSVQEKVERSSGKFFTLDQLFKICSDLNNMVLIQGDRMKRKSAKYWGKSPGQKGSTTLPRANKKQRGGEKRIRMKGRKASNKKSEN</sequence>
<evidence type="ECO:0000259" key="5">
    <source>
        <dbReference type="Pfam" id="PF17135"/>
    </source>
</evidence>
<evidence type="ECO:0000256" key="2">
    <source>
        <dbReference type="ARBA" id="ARBA00022980"/>
    </source>
</evidence>
<dbReference type="InterPro" id="IPR021131">
    <property type="entry name" value="Ribosomal_uL15/eL18"/>
</dbReference>
<dbReference type="InterPro" id="IPR000039">
    <property type="entry name" value="Ribosomal_eL18"/>
</dbReference>
<evidence type="ECO:0000256" key="1">
    <source>
        <dbReference type="ARBA" id="ARBA00006815"/>
    </source>
</evidence>
<dbReference type="GO" id="GO:0006412">
    <property type="term" value="P:translation"/>
    <property type="evidence" value="ECO:0007669"/>
    <property type="project" value="InterPro"/>
</dbReference>
<organism evidence="6 7">
    <name type="scientific">Vairimorpha necatrix</name>
    <dbReference type="NCBI Taxonomy" id="6039"/>
    <lineage>
        <taxon>Eukaryota</taxon>
        <taxon>Fungi</taxon>
        <taxon>Fungi incertae sedis</taxon>
        <taxon>Microsporidia</taxon>
        <taxon>Nosematidae</taxon>
        <taxon>Vairimorpha</taxon>
    </lineage>
</organism>
<accession>A0AAX4JCH6</accession>
<dbReference type="EMBL" id="CP142730">
    <property type="protein sequence ID" value="WUR03656.1"/>
    <property type="molecule type" value="Genomic_DNA"/>
</dbReference>
<keyword evidence="3" id="KW-0687">Ribonucleoprotein</keyword>
<protein>
    <submittedName>
        <fullName evidence="6">Ribosomal protein eL18</fullName>
    </submittedName>
</protein>
<dbReference type="GO" id="GO:0003723">
    <property type="term" value="F:RNA binding"/>
    <property type="evidence" value="ECO:0007669"/>
    <property type="project" value="TreeGrafter"/>
</dbReference>
<dbReference type="GeneID" id="90541469"/>
<feature type="region of interest" description="Disordered" evidence="4">
    <location>
        <begin position="148"/>
        <end position="193"/>
    </location>
</feature>
<dbReference type="GO" id="GO:0003735">
    <property type="term" value="F:structural constituent of ribosome"/>
    <property type="evidence" value="ECO:0007669"/>
    <property type="project" value="InterPro"/>
</dbReference>
<evidence type="ECO:0000313" key="6">
    <source>
        <dbReference type="EMBL" id="WUR03656.1"/>
    </source>
</evidence>
<dbReference type="KEGG" id="vnx:VNE69_05245"/>
<dbReference type="Gene3D" id="3.100.10.10">
    <property type="match status" value="1"/>
</dbReference>
<dbReference type="PANTHER" id="PTHR10934">
    <property type="entry name" value="60S RIBOSOMAL PROTEIN L18"/>
    <property type="match status" value="1"/>
</dbReference>
<dbReference type="GO" id="GO:0022625">
    <property type="term" value="C:cytosolic large ribosomal subunit"/>
    <property type="evidence" value="ECO:0007669"/>
    <property type="project" value="TreeGrafter"/>
</dbReference>
<reference evidence="6" key="1">
    <citation type="journal article" date="2024" name="BMC Genomics">
        <title>Functional annotation of a divergent genome using sequence and structure-based similarity.</title>
        <authorList>
            <person name="Svedberg D."/>
            <person name="Winiger R.R."/>
            <person name="Berg A."/>
            <person name="Sharma H."/>
            <person name="Tellgren-Roth C."/>
            <person name="Debrunner-Vossbrinck B.A."/>
            <person name="Vossbrinck C.R."/>
            <person name="Barandun J."/>
        </authorList>
    </citation>
    <scope>NUCLEOTIDE SEQUENCE</scope>
    <source>
        <strain evidence="6">Illinois isolate</strain>
    </source>
</reference>
<keyword evidence="7" id="KW-1185">Reference proteome</keyword>
<feature type="compositionally biased region" description="Basic residues" evidence="4">
    <location>
        <begin position="179"/>
        <end position="193"/>
    </location>
</feature>
<dbReference type="AlphaFoldDB" id="A0AAX4JCH6"/>
<proteinExistence type="inferred from homology"/>
<gene>
    <name evidence="6" type="ORF">VNE69_05245</name>
</gene>
<evidence type="ECO:0000256" key="3">
    <source>
        <dbReference type="ARBA" id="ARBA00023274"/>
    </source>
</evidence>
<dbReference type="Proteomes" id="UP001334084">
    <property type="component" value="Chromosome 5"/>
</dbReference>
<keyword evidence="2 6" id="KW-0689">Ribosomal protein</keyword>
<dbReference type="PANTHER" id="PTHR10934:SF2">
    <property type="entry name" value="LARGE RIBOSOMAL SUBUNIT PROTEIN EL18"/>
    <property type="match status" value="1"/>
</dbReference>
<dbReference type="InterPro" id="IPR036227">
    <property type="entry name" value="Ribosomal_uL15/eL18_sf"/>
</dbReference>
<feature type="domain" description="Large ribosomal subunit protein uL15/eL18" evidence="5">
    <location>
        <begin position="14"/>
        <end position="188"/>
    </location>
</feature>
<dbReference type="SUPFAM" id="SSF52080">
    <property type="entry name" value="Ribosomal proteins L15p and L18e"/>
    <property type="match status" value="1"/>
</dbReference>